<dbReference type="RefSeq" id="WP_135347015.1">
    <property type="nucleotide sequence ID" value="NZ_SRJD01000001.1"/>
</dbReference>
<name>A0A4Z0GT08_9BACL</name>
<dbReference type="EMBL" id="SRJD01000001">
    <property type="protein sequence ID" value="TGB00369.1"/>
    <property type="molecule type" value="Genomic_DNA"/>
</dbReference>
<dbReference type="SUPFAM" id="SSF51735">
    <property type="entry name" value="NAD(P)-binding Rossmann-fold domains"/>
    <property type="match status" value="1"/>
</dbReference>
<dbReference type="InterPro" id="IPR028939">
    <property type="entry name" value="P5C_Rdtase_cat_N"/>
</dbReference>
<dbReference type="GO" id="GO:0016491">
    <property type="term" value="F:oxidoreductase activity"/>
    <property type="evidence" value="ECO:0007669"/>
    <property type="project" value="UniProtKB-KW"/>
</dbReference>
<dbReference type="InterPro" id="IPR051267">
    <property type="entry name" value="STEAP_metalloreductase"/>
</dbReference>
<gene>
    <name evidence="3" type="ORF">E4665_01445</name>
</gene>
<dbReference type="OrthoDB" id="9786864at2"/>
<sequence length="210" mass="22674">MKIGFIGSGNIGKTVAKCVIRAGHSVVMSNSRGPETLSDLVEELGPQATATTAEEAAREGEIVVVTVPLFALPKVPVEPLVGKTVIDTMNYYPQRDGHIQELDNGSTTTSELTAKHLPQSHVVKAFNSIYAADIETTAWPEDDPQRRTLPIAGDDAAAKRTVIDLIQSIGFDVYDAGTLHEGFRFENGTPAYCARVNREKLVQLLEQAKG</sequence>
<organism evidence="3 4">
    <name type="scientific">Sporolactobacillus shoreae</name>
    <dbReference type="NCBI Taxonomy" id="1465501"/>
    <lineage>
        <taxon>Bacteria</taxon>
        <taxon>Bacillati</taxon>
        <taxon>Bacillota</taxon>
        <taxon>Bacilli</taxon>
        <taxon>Bacillales</taxon>
        <taxon>Sporolactobacillaceae</taxon>
        <taxon>Sporolactobacillus</taxon>
    </lineage>
</organism>
<dbReference type="Proteomes" id="UP000298347">
    <property type="component" value="Unassembled WGS sequence"/>
</dbReference>
<protein>
    <submittedName>
        <fullName evidence="3">NADP oxidoreductase</fullName>
    </submittedName>
</protein>
<proteinExistence type="predicted"/>
<keyword evidence="4" id="KW-1185">Reference proteome</keyword>
<comment type="caution">
    <text evidence="3">The sequence shown here is derived from an EMBL/GenBank/DDBJ whole genome shotgun (WGS) entry which is preliminary data.</text>
</comment>
<evidence type="ECO:0000313" key="4">
    <source>
        <dbReference type="Proteomes" id="UP000298347"/>
    </source>
</evidence>
<evidence type="ECO:0000256" key="1">
    <source>
        <dbReference type="ARBA" id="ARBA00023002"/>
    </source>
</evidence>
<evidence type="ECO:0000313" key="3">
    <source>
        <dbReference type="EMBL" id="TGB00369.1"/>
    </source>
</evidence>
<dbReference type="Pfam" id="PF03807">
    <property type="entry name" value="F420_oxidored"/>
    <property type="match status" value="1"/>
</dbReference>
<keyword evidence="1" id="KW-0560">Oxidoreductase</keyword>
<accession>A0A4Z0GT08</accession>
<reference evidence="3 4" key="1">
    <citation type="journal article" date="2015" name="Int. J. Syst. Evol. Microbiol.">
        <title>Sporolactobacillus shoreae sp. nov. and Sporolactobacillus spathodeae sp. nov., two spore-forming lactic acid bacteria isolated from tree barks in Thailand.</title>
        <authorList>
            <person name="Thamacharoensuk T."/>
            <person name="Kitahara M."/>
            <person name="Ohkuma M."/>
            <person name="Thongchul N."/>
            <person name="Tanasupawat S."/>
        </authorList>
    </citation>
    <scope>NUCLEOTIDE SEQUENCE [LARGE SCALE GENOMIC DNA]</scope>
    <source>
        <strain evidence="3 4">BK92</strain>
    </source>
</reference>
<dbReference type="PANTHER" id="PTHR14239:SF10">
    <property type="entry name" value="REDUCTASE"/>
    <property type="match status" value="1"/>
</dbReference>
<dbReference type="InterPro" id="IPR036291">
    <property type="entry name" value="NAD(P)-bd_dom_sf"/>
</dbReference>
<dbReference type="AlphaFoldDB" id="A0A4Z0GT08"/>
<dbReference type="Gene3D" id="3.40.50.720">
    <property type="entry name" value="NAD(P)-binding Rossmann-like Domain"/>
    <property type="match status" value="1"/>
</dbReference>
<feature type="domain" description="Pyrroline-5-carboxylate reductase catalytic N-terminal" evidence="2">
    <location>
        <begin position="2"/>
        <end position="91"/>
    </location>
</feature>
<dbReference type="PANTHER" id="PTHR14239">
    <property type="entry name" value="DUDULIN-RELATED"/>
    <property type="match status" value="1"/>
</dbReference>
<evidence type="ECO:0000259" key="2">
    <source>
        <dbReference type="Pfam" id="PF03807"/>
    </source>
</evidence>